<sequence>MKPGGRNQHLLLNSPDLFSNFMLNSLGGNVPPGLTMFYKFSLCILSMPILQYNNAVASTVSNATTVMHNF</sequence>
<evidence type="ECO:0000313" key="2">
    <source>
        <dbReference type="Proteomes" id="UP000054843"/>
    </source>
</evidence>
<dbReference type="AlphaFoldDB" id="A0A0V1M3L3"/>
<proteinExistence type="predicted"/>
<dbReference type="Proteomes" id="UP000054843">
    <property type="component" value="Unassembled WGS sequence"/>
</dbReference>
<protein>
    <submittedName>
        <fullName evidence="1">Uncharacterized protein</fullName>
    </submittedName>
</protein>
<organism evidence="1 2">
    <name type="scientific">Trichinella papuae</name>
    <dbReference type="NCBI Taxonomy" id="268474"/>
    <lineage>
        <taxon>Eukaryota</taxon>
        <taxon>Metazoa</taxon>
        <taxon>Ecdysozoa</taxon>
        <taxon>Nematoda</taxon>
        <taxon>Enoplea</taxon>
        <taxon>Dorylaimia</taxon>
        <taxon>Trichinellida</taxon>
        <taxon>Trichinellidae</taxon>
        <taxon>Trichinella</taxon>
    </lineage>
</organism>
<gene>
    <name evidence="1" type="ORF">T10_5205</name>
</gene>
<keyword evidence="2" id="KW-1185">Reference proteome</keyword>
<reference evidence="1 2" key="1">
    <citation type="submission" date="2015-01" db="EMBL/GenBank/DDBJ databases">
        <title>Evolution of Trichinella species and genotypes.</title>
        <authorList>
            <person name="Korhonen P.K."/>
            <person name="Edoardo P."/>
            <person name="Giuseppe L.R."/>
            <person name="Gasser R.B."/>
        </authorList>
    </citation>
    <scope>NUCLEOTIDE SEQUENCE [LARGE SCALE GENOMIC DNA]</scope>
    <source>
        <strain evidence="1">ISS1980</strain>
    </source>
</reference>
<dbReference type="EMBL" id="JYDO01000278">
    <property type="protein sequence ID" value="KRZ65954.1"/>
    <property type="molecule type" value="Genomic_DNA"/>
</dbReference>
<accession>A0A0V1M3L3</accession>
<name>A0A0V1M3L3_9BILA</name>
<comment type="caution">
    <text evidence="1">The sequence shown here is derived from an EMBL/GenBank/DDBJ whole genome shotgun (WGS) entry which is preliminary data.</text>
</comment>
<evidence type="ECO:0000313" key="1">
    <source>
        <dbReference type="EMBL" id="KRZ65954.1"/>
    </source>
</evidence>